<evidence type="ECO:0000313" key="2">
    <source>
        <dbReference type="EMBL" id="POS69487.1"/>
    </source>
</evidence>
<feature type="region of interest" description="Disordered" evidence="1">
    <location>
        <begin position="335"/>
        <end position="361"/>
    </location>
</feature>
<dbReference type="AlphaFoldDB" id="A0A2P5HGW5"/>
<feature type="compositionally biased region" description="Polar residues" evidence="1">
    <location>
        <begin position="70"/>
        <end position="95"/>
    </location>
</feature>
<proteinExistence type="predicted"/>
<gene>
    <name evidence="2" type="ORF">DHEL01_v212119</name>
</gene>
<feature type="compositionally biased region" description="Low complexity" evidence="1">
    <location>
        <begin position="145"/>
        <end position="158"/>
    </location>
</feature>
<dbReference type="OrthoDB" id="5366332at2759"/>
<feature type="compositionally biased region" description="Polar residues" evidence="1">
    <location>
        <begin position="133"/>
        <end position="144"/>
    </location>
</feature>
<feature type="compositionally biased region" description="Low complexity" evidence="1">
    <location>
        <begin position="230"/>
        <end position="255"/>
    </location>
</feature>
<feature type="region of interest" description="Disordered" evidence="1">
    <location>
        <begin position="226"/>
        <end position="270"/>
    </location>
</feature>
<reference evidence="2" key="1">
    <citation type="submission" date="2017-09" db="EMBL/GenBank/DDBJ databases">
        <title>Polyketide synthases of a Diaporthe helianthi virulent isolate.</title>
        <authorList>
            <person name="Baroncelli R."/>
        </authorList>
    </citation>
    <scope>NUCLEOTIDE SEQUENCE [LARGE SCALE GENOMIC DNA]</scope>
    <source>
        <strain evidence="2">7/96</strain>
    </source>
</reference>
<name>A0A2P5HGW5_DIAHE</name>
<protein>
    <submittedName>
        <fullName evidence="2">Uncharacterized protein</fullName>
    </submittedName>
</protein>
<evidence type="ECO:0000313" key="3">
    <source>
        <dbReference type="Proteomes" id="UP000094444"/>
    </source>
</evidence>
<sequence length="371" mass="42246">MSRQSPVPRSHSRASFYSTTTYHSFQDVELYEPGCTPDERATSTSRIPMPVETPVVRRQRISRRDDFDSNPASFQMVRQDSGYESSTPTRTSQSSKRYRQSSHTKSASSPARAESQSRTSTSQKRPALRRSRPLSNVPRTSMTASRSPPRSNPQQSPQHNDLYSYFQFPSPEQLDQPEQEQEQEQEQQQQQQQQQQRQQQQHKSKNPNSDIALVSLHLDTLMATNHQSEKQTSSTTTSAATKPQPSSTHYTTSSETHNHLSPLPPQTTHYWTSDRTRRLEYAAIDAASRGVRGWVMRNCVPECFMSKERRRVCFDDDTGSVRRYRLDLEIECPEDSVPPSPVGEKPRGFRARHHGGGGVGRGLWARLRGKA</sequence>
<accession>A0A2P5HGW5</accession>
<dbReference type="InParanoid" id="A0A2P5HGW5"/>
<keyword evidence="3" id="KW-1185">Reference proteome</keyword>
<evidence type="ECO:0000256" key="1">
    <source>
        <dbReference type="SAM" id="MobiDB-lite"/>
    </source>
</evidence>
<comment type="caution">
    <text evidence="2">The sequence shown here is derived from an EMBL/GenBank/DDBJ whole genome shotgun (WGS) entry which is preliminary data.</text>
</comment>
<feature type="compositionally biased region" description="Acidic residues" evidence="1">
    <location>
        <begin position="175"/>
        <end position="185"/>
    </location>
</feature>
<organism evidence="2 3">
    <name type="scientific">Diaporthe helianthi</name>
    <dbReference type="NCBI Taxonomy" id="158607"/>
    <lineage>
        <taxon>Eukaryota</taxon>
        <taxon>Fungi</taxon>
        <taxon>Dikarya</taxon>
        <taxon>Ascomycota</taxon>
        <taxon>Pezizomycotina</taxon>
        <taxon>Sordariomycetes</taxon>
        <taxon>Sordariomycetidae</taxon>
        <taxon>Diaporthales</taxon>
        <taxon>Diaporthaceae</taxon>
        <taxon>Diaporthe</taxon>
    </lineage>
</organism>
<dbReference type="EMBL" id="MAVT02002232">
    <property type="protein sequence ID" value="POS69487.1"/>
    <property type="molecule type" value="Genomic_DNA"/>
</dbReference>
<feature type="region of interest" description="Disordered" evidence="1">
    <location>
        <begin position="32"/>
        <end position="207"/>
    </location>
</feature>
<dbReference type="Proteomes" id="UP000094444">
    <property type="component" value="Unassembled WGS sequence"/>
</dbReference>
<feature type="compositionally biased region" description="Polar residues" evidence="1">
    <location>
        <begin position="103"/>
        <end position="124"/>
    </location>
</feature>
<feature type="compositionally biased region" description="Low complexity" evidence="1">
    <location>
        <begin position="186"/>
        <end position="199"/>
    </location>
</feature>